<evidence type="ECO:0000256" key="2">
    <source>
        <dbReference type="ARBA" id="ARBA00023127"/>
    </source>
</evidence>
<keyword evidence="2 4" id="KW-0195">Cyclin</keyword>
<keyword evidence="3" id="KW-0131">Cell cycle</keyword>
<organism evidence="7 8">
    <name type="scientific">Paramecium primaurelia</name>
    <dbReference type="NCBI Taxonomy" id="5886"/>
    <lineage>
        <taxon>Eukaryota</taxon>
        <taxon>Sar</taxon>
        <taxon>Alveolata</taxon>
        <taxon>Ciliophora</taxon>
        <taxon>Intramacronucleata</taxon>
        <taxon>Oligohymenophorea</taxon>
        <taxon>Peniculida</taxon>
        <taxon>Parameciidae</taxon>
        <taxon>Paramecium</taxon>
    </lineage>
</organism>
<dbReference type="InterPro" id="IPR004367">
    <property type="entry name" value="Cyclin_C-dom"/>
</dbReference>
<dbReference type="PIRSF" id="PIRSF001771">
    <property type="entry name" value="Cyclin_A_B_D_E"/>
    <property type="match status" value="1"/>
</dbReference>
<dbReference type="CDD" id="cd20507">
    <property type="entry name" value="CYCLIN_CCNB1-like_rpt1"/>
    <property type="match status" value="1"/>
</dbReference>
<feature type="domain" description="Cyclin-like" evidence="5">
    <location>
        <begin position="102"/>
        <end position="186"/>
    </location>
</feature>
<dbReference type="InterPro" id="IPR046965">
    <property type="entry name" value="Cyclin_A/B-like"/>
</dbReference>
<evidence type="ECO:0000259" key="6">
    <source>
        <dbReference type="SMART" id="SM01332"/>
    </source>
</evidence>
<dbReference type="EMBL" id="CAJJDM010000066">
    <property type="protein sequence ID" value="CAD8080834.1"/>
    <property type="molecule type" value="Genomic_DNA"/>
</dbReference>
<reference evidence="7" key="1">
    <citation type="submission" date="2021-01" db="EMBL/GenBank/DDBJ databases">
        <authorList>
            <consortium name="Genoscope - CEA"/>
            <person name="William W."/>
        </authorList>
    </citation>
    <scope>NUCLEOTIDE SEQUENCE</scope>
</reference>
<keyword evidence="8" id="KW-1185">Reference proteome</keyword>
<accession>A0A8S1N174</accession>
<dbReference type="AlphaFoldDB" id="A0A8S1N174"/>
<evidence type="ECO:0000256" key="3">
    <source>
        <dbReference type="ARBA" id="ARBA00023306"/>
    </source>
</evidence>
<evidence type="ECO:0000313" key="8">
    <source>
        <dbReference type="Proteomes" id="UP000688137"/>
    </source>
</evidence>
<dbReference type="InterPro" id="IPR013763">
    <property type="entry name" value="Cyclin-like_dom"/>
</dbReference>
<feature type="domain" description="Cyclin-like" evidence="5">
    <location>
        <begin position="199"/>
        <end position="282"/>
    </location>
</feature>
<gene>
    <name evidence="7" type="ORF">PPRIM_AZ9-3.1.T0640188</name>
</gene>
<keyword evidence="1" id="KW-0132">Cell division</keyword>
<evidence type="ECO:0000256" key="1">
    <source>
        <dbReference type="ARBA" id="ARBA00022618"/>
    </source>
</evidence>
<evidence type="ECO:0000256" key="4">
    <source>
        <dbReference type="RuleBase" id="RU000383"/>
    </source>
</evidence>
<sequence>MQYIDENEMGQKSRVPRLSMGERCFGKDLSNFRQSKSQSQTQRIKFDELDQIDNKNNNNPQLVSVYAKDIFKYCRSKDKALDHTYIDKQIEINYKMRSILIDWLVDVHYRFNLVSDTLYLTIYIIDAYLQSIQISRNKFQLLGVSALFIASKYCEIYPPKLNYYSDVTDKTYTKEEILEMEGKILMQLQFEICFTNQHQFYERYQQLIQLDQKSYQLGKYILELMLLDHKFIQYNPSLQAASVLYLVQKIYKKSQNCWPTYLEIHSQYTENQIRPVAKEICQQLCQAKIMSLQAIQRKYSSPKFQEVSNIQIQYK</sequence>
<dbReference type="SMART" id="SM00385">
    <property type="entry name" value="CYCLIN"/>
    <property type="match status" value="2"/>
</dbReference>
<dbReference type="Proteomes" id="UP000688137">
    <property type="component" value="Unassembled WGS sequence"/>
</dbReference>
<protein>
    <submittedName>
        <fullName evidence="7">Uncharacterized protein</fullName>
    </submittedName>
</protein>
<dbReference type="Pfam" id="PF02984">
    <property type="entry name" value="Cyclin_C"/>
    <property type="match status" value="1"/>
</dbReference>
<dbReference type="PANTHER" id="PTHR10177">
    <property type="entry name" value="CYCLINS"/>
    <property type="match status" value="1"/>
</dbReference>
<proteinExistence type="inferred from homology"/>
<comment type="similarity">
    <text evidence="4">Belongs to the cyclin family.</text>
</comment>
<evidence type="ECO:0000259" key="5">
    <source>
        <dbReference type="SMART" id="SM00385"/>
    </source>
</evidence>
<feature type="domain" description="Cyclin C-terminal" evidence="6">
    <location>
        <begin position="195"/>
        <end position="313"/>
    </location>
</feature>
<dbReference type="OMA" id="VEPLMWE"/>
<dbReference type="InterPro" id="IPR006671">
    <property type="entry name" value="Cyclin_N"/>
</dbReference>
<evidence type="ECO:0000313" key="7">
    <source>
        <dbReference type="EMBL" id="CAD8080834.1"/>
    </source>
</evidence>
<dbReference type="FunFam" id="1.10.472.10:FF:000001">
    <property type="entry name" value="G2/mitotic-specific cyclin"/>
    <property type="match status" value="1"/>
</dbReference>
<dbReference type="SMART" id="SM01332">
    <property type="entry name" value="Cyclin_C"/>
    <property type="match status" value="1"/>
</dbReference>
<name>A0A8S1N174_PARPR</name>
<dbReference type="Pfam" id="PF00134">
    <property type="entry name" value="Cyclin_N"/>
    <property type="match status" value="1"/>
</dbReference>
<dbReference type="GO" id="GO:0051301">
    <property type="term" value="P:cell division"/>
    <property type="evidence" value="ECO:0007669"/>
    <property type="project" value="UniProtKB-KW"/>
</dbReference>
<dbReference type="InterPro" id="IPR039361">
    <property type="entry name" value="Cyclin"/>
</dbReference>
<comment type="caution">
    <text evidence="7">The sequence shown here is derived from an EMBL/GenBank/DDBJ whole genome shotgun (WGS) entry which is preliminary data.</text>
</comment>